<feature type="compositionally biased region" description="Polar residues" evidence="1">
    <location>
        <begin position="1"/>
        <end position="10"/>
    </location>
</feature>
<name>A0AAW0QMK0_9PEZI</name>
<gene>
    <name evidence="2" type="ORF">PG999_011015</name>
</gene>
<keyword evidence="3" id="KW-1185">Reference proteome</keyword>
<reference evidence="2 3" key="1">
    <citation type="submission" date="2023-01" db="EMBL/GenBank/DDBJ databases">
        <title>Analysis of 21 Apiospora genomes using comparative genomics revels a genus with tremendous synthesis potential of carbohydrate active enzymes and secondary metabolites.</title>
        <authorList>
            <person name="Sorensen T."/>
        </authorList>
    </citation>
    <scope>NUCLEOTIDE SEQUENCE [LARGE SCALE GENOMIC DNA]</scope>
    <source>
        <strain evidence="2 3">CBS 117206</strain>
    </source>
</reference>
<comment type="caution">
    <text evidence="2">The sequence shown here is derived from an EMBL/GenBank/DDBJ whole genome shotgun (WGS) entry which is preliminary data.</text>
</comment>
<dbReference type="AlphaFoldDB" id="A0AAW0QMK0"/>
<feature type="compositionally biased region" description="Polar residues" evidence="1">
    <location>
        <begin position="50"/>
        <end position="71"/>
    </location>
</feature>
<evidence type="ECO:0000256" key="1">
    <source>
        <dbReference type="SAM" id="MobiDB-lite"/>
    </source>
</evidence>
<proteinExistence type="predicted"/>
<feature type="region of interest" description="Disordered" evidence="1">
    <location>
        <begin position="30"/>
        <end position="99"/>
    </location>
</feature>
<dbReference type="Proteomes" id="UP001392437">
    <property type="component" value="Unassembled WGS sequence"/>
</dbReference>
<dbReference type="EMBL" id="JAQQWP010000009">
    <property type="protein sequence ID" value="KAK8100641.1"/>
    <property type="molecule type" value="Genomic_DNA"/>
</dbReference>
<protein>
    <submittedName>
        <fullName evidence="2">Uncharacterized protein</fullName>
    </submittedName>
</protein>
<evidence type="ECO:0000313" key="3">
    <source>
        <dbReference type="Proteomes" id="UP001392437"/>
    </source>
</evidence>
<evidence type="ECO:0000313" key="2">
    <source>
        <dbReference type="EMBL" id="KAK8100641.1"/>
    </source>
</evidence>
<feature type="region of interest" description="Disordered" evidence="1">
    <location>
        <begin position="1"/>
        <end position="20"/>
    </location>
</feature>
<sequence length="453" mass="49562">MASVVTNQPNAIADDWQDVGETTDDTFSFVSLSISEDSQDEADGDDKSKTLSVPSRDAATNKNPAQSSPTMSDGEESEQEEQDLDRLDNHGNARSDAKDVGTLQSAWSSAASINQILDADWNPPYLLKVTTSLGKLTSDIMSAISFHGNFAPLEGAKELRCECSHIRDALKTLEPMVEGYVKHWDTAETSDLPLDPGLYEWISNLRIELLGLQRLLQRHMGQAHSASDADDASLDITKYMSSLVESNAAISGFLPILQADYDEFHAANLSMAPPNGSPACGHYETHSGPGNDASISRLRRELYDLKDVIDSCQGQFCLLIRRQAATLDPEALQSLAKSYALIKAGLGTMLSNHASEWLDFSMAGGITYNEFCQLHPDTIRSLILQLRDVHANLGSELYHVNEANRGTPEADHMPPEVKEGDIGTLRTLQEVLCSLLRIKLPPREQSPPGPEKI</sequence>
<feature type="compositionally biased region" description="Basic and acidic residues" evidence="1">
    <location>
        <begin position="84"/>
        <end position="99"/>
    </location>
</feature>
<accession>A0AAW0QMK0</accession>
<organism evidence="2 3">
    <name type="scientific">Apiospora kogelbergensis</name>
    <dbReference type="NCBI Taxonomy" id="1337665"/>
    <lineage>
        <taxon>Eukaryota</taxon>
        <taxon>Fungi</taxon>
        <taxon>Dikarya</taxon>
        <taxon>Ascomycota</taxon>
        <taxon>Pezizomycotina</taxon>
        <taxon>Sordariomycetes</taxon>
        <taxon>Xylariomycetidae</taxon>
        <taxon>Amphisphaeriales</taxon>
        <taxon>Apiosporaceae</taxon>
        <taxon>Apiospora</taxon>
    </lineage>
</organism>
<feature type="compositionally biased region" description="Acidic residues" evidence="1">
    <location>
        <begin position="73"/>
        <end position="83"/>
    </location>
</feature>